<dbReference type="GO" id="GO:0030170">
    <property type="term" value="F:pyridoxal phosphate binding"/>
    <property type="evidence" value="ECO:0007669"/>
    <property type="project" value="InterPro"/>
</dbReference>
<evidence type="ECO:0000313" key="7">
    <source>
        <dbReference type="EMBL" id="QJC80390.1"/>
    </source>
</evidence>
<comment type="similarity">
    <text evidence="2 6">Belongs to the class-III pyridoxal-phosphate-dependent aminotransferase family.</text>
</comment>
<keyword evidence="5 6" id="KW-0663">Pyridoxal phosphate</keyword>
<evidence type="ECO:0000256" key="3">
    <source>
        <dbReference type="ARBA" id="ARBA00022576"/>
    </source>
</evidence>
<reference evidence="7 8" key="1">
    <citation type="submission" date="2020-04" db="EMBL/GenBank/DDBJ databases">
        <authorList>
            <person name="Yao Y."/>
            <person name="He Z."/>
        </authorList>
    </citation>
    <scope>NUCLEOTIDE SEQUENCE [LARGE SCALE GENOMIC DNA]</scope>
    <source>
        <strain evidence="7 8">CY-1</strain>
    </source>
</reference>
<dbReference type="GO" id="GO:0004015">
    <property type="term" value="F:adenosylmethionine-8-amino-7-oxononanoate transaminase activity"/>
    <property type="evidence" value="ECO:0007669"/>
    <property type="project" value="TreeGrafter"/>
</dbReference>
<keyword evidence="4" id="KW-0808">Transferase</keyword>
<evidence type="ECO:0000313" key="8">
    <source>
        <dbReference type="Proteomes" id="UP000501367"/>
    </source>
</evidence>
<dbReference type="PANTHER" id="PTHR42684:SF3">
    <property type="entry name" value="ADENOSYLMETHIONINE-8-AMINO-7-OXONONANOATE AMINOTRANSFERASE"/>
    <property type="match status" value="1"/>
</dbReference>
<dbReference type="Gene3D" id="3.40.640.10">
    <property type="entry name" value="Type I PLP-dependent aspartate aminotransferase-like (Major domain)"/>
    <property type="match status" value="1"/>
</dbReference>
<dbReference type="GeneID" id="72195779"/>
<evidence type="ECO:0000256" key="2">
    <source>
        <dbReference type="ARBA" id="ARBA00008954"/>
    </source>
</evidence>
<evidence type="ECO:0000256" key="5">
    <source>
        <dbReference type="ARBA" id="ARBA00022898"/>
    </source>
</evidence>
<dbReference type="InterPro" id="IPR005814">
    <property type="entry name" value="Aminotrans_3"/>
</dbReference>
<protein>
    <submittedName>
        <fullName evidence="7">Aspartate aminotransferase family protein</fullName>
    </submittedName>
</protein>
<dbReference type="PROSITE" id="PS00600">
    <property type="entry name" value="AA_TRANSFER_CLASS_3"/>
    <property type="match status" value="1"/>
</dbReference>
<dbReference type="Proteomes" id="UP000501367">
    <property type="component" value="Chromosome"/>
</dbReference>
<dbReference type="InterPro" id="IPR049704">
    <property type="entry name" value="Aminotrans_3_PPA_site"/>
</dbReference>
<evidence type="ECO:0000256" key="4">
    <source>
        <dbReference type="ARBA" id="ARBA00022679"/>
    </source>
</evidence>
<name>A0AAE6ZW13_9PSED</name>
<dbReference type="GO" id="GO:0009102">
    <property type="term" value="P:biotin biosynthetic process"/>
    <property type="evidence" value="ECO:0007669"/>
    <property type="project" value="TreeGrafter"/>
</dbReference>
<proteinExistence type="inferred from homology"/>
<dbReference type="GO" id="GO:0009448">
    <property type="term" value="P:gamma-aminobutyric acid metabolic process"/>
    <property type="evidence" value="ECO:0007669"/>
    <property type="project" value="TreeGrafter"/>
</dbReference>
<dbReference type="RefSeq" id="WP_168758474.1">
    <property type="nucleotide sequence ID" value="NZ_CP051487.1"/>
</dbReference>
<evidence type="ECO:0000256" key="1">
    <source>
        <dbReference type="ARBA" id="ARBA00001933"/>
    </source>
</evidence>
<accession>A0AAE6ZW13</accession>
<dbReference type="PIRSF" id="PIRSF000521">
    <property type="entry name" value="Transaminase_4ab_Lys_Orn"/>
    <property type="match status" value="1"/>
</dbReference>
<dbReference type="Gene3D" id="3.90.1150.10">
    <property type="entry name" value="Aspartate Aminotransferase, domain 1"/>
    <property type="match status" value="1"/>
</dbReference>
<dbReference type="KEGG" id="pum:HGP31_19430"/>
<dbReference type="AlphaFoldDB" id="A0AAE6ZW13"/>
<dbReference type="Pfam" id="PF00202">
    <property type="entry name" value="Aminotran_3"/>
    <property type="match status" value="1"/>
</dbReference>
<dbReference type="NCBIfam" id="NF004767">
    <property type="entry name" value="PRK06105.1"/>
    <property type="match status" value="1"/>
</dbReference>
<organism evidence="7 8">
    <name type="scientific">Pseudomonas umsongensis</name>
    <dbReference type="NCBI Taxonomy" id="198618"/>
    <lineage>
        <taxon>Bacteria</taxon>
        <taxon>Pseudomonadati</taxon>
        <taxon>Pseudomonadota</taxon>
        <taxon>Gammaproteobacteria</taxon>
        <taxon>Pseudomonadales</taxon>
        <taxon>Pseudomonadaceae</taxon>
        <taxon>Pseudomonas</taxon>
    </lineage>
</organism>
<dbReference type="InterPro" id="IPR015424">
    <property type="entry name" value="PyrdxlP-dep_Trfase"/>
</dbReference>
<dbReference type="FunFam" id="3.40.640.10:FF:000014">
    <property type="entry name" value="Adenosylmethionine-8-amino-7-oxononanoate aminotransferase, probable"/>
    <property type="match status" value="1"/>
</dbReference>
<comment type="cofactor">
    <cofactor evidence="1">
        <name>pyridoxal 5'-phosphate</name>
        <dbReference type="ChEBI" id="CHEBI:597326"/>
    </cofactor>
</comment>
<evidence type="ECO:0000256" key="6">
    <source>
        <dbReference type="RuleBase" id="RU003560"/>
    </source>
</evidence>
<sequence length="463" mass="50555">MPHSTESWAQNDIDFHLHSYTDARAHQEKGPLIIERGDGVYVIDNQGNRYLEGMAGLWSTALGFSEQRLVAAAHRQLQTLPFYHTFSHKSHPSSISLAEKLIALAPVPMSKVYFTNSGSEANDVLVKLIWYRNNAIGQPRRKKFISRLGGYHGVTGLSASLTGLATVHNGFDLPLPGFLHVSTPHFYRYALPGETEEQFASRLAEELEDLINREGPETIAAFVAEPLMGAGGVIVPPNTYWEKIQKVCRRHEVLIVADEVICGFGRTGKLFGCETFAIVPDAMVLSKQLSSSYQPIAAVMINDDLYQGIADQSRALGVLGTGFTGSGHPVATAVALENVRIIEEDKLVEHAAQMGARLHAGLESLALHPLVGEVRGCGLIAGVELVADKGNKSPWDFVGKLGKYFMARAQANGLIVRGIGDTIALCPPLIINAVEIDVLLERFVRSLDETHFYRALQVSIPNN</sequence>
<gene>
    <name evidence="7" type="ORF">HGP31_19430</name>
</gene>
<dbReference type="InterPro" id="IPR015422">
    <property type="entry name" value="PyrdxlP-dep_Trfase_small"/>
</dbReference>
<dbReference type="PANTHER" id="PTHR42684">
    <property type="entry name" value="ADENOSYLMETHIONINE-8-AMINO-7-OXONONANOATE AMINOTRANSFERASE"/>
    <property type="match status" value="1"/>
</dbReference>
<dbReference type="SUPFAM" id="SSF53383">
    <property type="entry name" value="PLP-dependent transferases"/>
    <property type="match status" value="1"/>
</dbReference>
<dbReference type="InterPro" id="IPR015421">
    <property type="entry name" value="PyrdxlP-dep_Trfase_major"/>
</dbReference>
<keyword evidence="3 7" id="KW-0032">Aminotransferase</keyword>
<dbReference type="CDD" id="cd00610">
    <property type="entry name" value="OAT_like"/>
    <property type="match status" value="1"/>
</dbReference>
<dbReference type="EMBL" id="CP051487">
    <property type="protein sequence ID" value="QJC80390.1"/>
    <property type="molecule type" value="Genomic_DNA"/>
</dbReference>